<name>A0AAV4EXM8_9GAST</name>
<evidence type="ECO:0000256" key="1">
    <source>
        <dbReference type="SAM" id="Phobius"/>
    </source>
</evidence>
<comment type="caution">
    <text evidence="2">The sequence shown here is derived from an EMBL/GenBank/DDBJ whole genome shotgun (WGS) entry which is preliminary data.</text>
</comment>
<evidence type="ECO:0000313" key="3">
    <source>
        <dbReference type="Proteomes" id="UP000762676"/>
    </source>
</evidence>
<proteinExistence type="predicted"/>
<keyword evidence="1" id="KW-0812">Transmembrane</keyword>
<keyword evidence="3" id="KW-1185">Reference proteome</keyword>
<feature type="transmembrane region" description="Helical" evidence="1">
    <location>
        <begin position="87"/>
        <end position="106"/>
    </location>
</feature>
<evidence type="ECO:0000313" key="2">
    <source>
        <dbReference type="EMBL" id="GFR65772.1"/>
    </source>
</evidence>
<organism evidence="2 3">
    <name type="scientific">Elysia marginata</name>
    <dbReference type="NCBI Taxonomy" id="1093978"/>
    <lineage>
        <taxon>Eukaryota</taxon>
        <taxon>Metazoa</taxon>
        <taxon>Spiralia</taxon>
        <taxon>Lophotrochozoa</taxon>
        <taxon>Mollusca</taxon>
        <taxon>Gastropoda</taxon>
        <taxon>Heterobranchia</taxon>
        <taxon>Euthyneura</taxon>
        <taxon>Panpulmonata</taxon>
        <taxon>Sacoglossa</taxon>
        <taxon>Placobranchoidea</taxon>
        <taxon>Plakobranchidae</taxon>
        <taxon>Elysia</taxon>
    </lineage>
</organism>
<dbReference type="EMBL" id="BMAT01000407">
    <property type="protein sequence ID" value="GFR65772.1"/>
    <property type="molecule type" value="Genomic_DNA"/>
</dbReference>
<accession>A0AAV4EXM8</accession>
<dbReference type="Proteomes" id="UP000762676">
    <property type="component" value="Unassembled WGS sequence"/>
</dbReference>
<gene>
    <name evidence="2" type="ORF">ElyMa_000211200</name>
</gene>
<sequence length="160" mass="17633">MSKMKDGEATDPDIILVELIKALEDFGIENITGLLNEILGGPKNGPTFGAPHLYLPLSCSRDAASSLGNRVETKRCNKKRLTTTTQFTLRVAGVAFLLTLAFIRAYKVDGQSFSKSTRERLKNNGDDFVRLDRPLPTKAASEQSEEQASLQRCDKTIICL</sequence>
<keyword evidence="1" id="KW-0472">Membrane</keyword>
<protein>
    <submittedName>
        <fullName evidence="2">Uncharacterized protein</fullName>
    </submittedName>
</protein>
<dbReference type="AlphaFoldDB" id="A0AAV4EXM8"/>
<keyword evidence="1" id="KW-1133">Transmembrane helix</keyword>
<reference evidence="2 3" key="1">
    <citation type="journal article" date="2021" name="Elife">
        <title>Chloroplast acquisition without the gene transfer in kleptoplastic sea slugs, Plakobranchus ocellatus.</title>
        <authorList>
            <person name="Maeda T."/>
            <person name="Takahashi S."/>
            <person name="Yoshida T."/>
            <person name="Shimamura S."/>
            <person name="Takaki Y."/>
            <person name="Nagai Y."/>
            <person name="Toyoda A."/>
            <person name="Suzuki Y."/>
            <person name="Arimoto A."/>
            <person name="Ishii H."/>
            <person name="Satoh N."/>
            <person name="Nishiyama T."/>
            <person name="Hasebe M."/>
            <person name="Maruyama T."/>
            <person name="Minagawa J."/>
            <person name="Obokata J."/>
            <person name="Shigenobu S."/>
        </authorList>
    </citation>
    <scope>NUCLEOTIDE SEQUENCE [LARGE SCALE GENOMIC DNA]</scope>
</reference>